<evidence type="ECO:0000313" key="1">
    <source>
        <dbReference type="EMBL" id="CBY42923.1"/>
    </source>
</evidence>
<protein>
    <submittedName>
        <fullName evidence="1">Uncharacterized protein</fullName>
    </submittedName>
</protein>
<sequence length="79" mass="8976">MRPHASDEEPDARRLFELLSPRLSTNEKNILMEEIERLDAGYRSRFNGLWSDINDGAVKVTVTTASNKNFTVKGHGFPQ</sequence>
<proteinExistence type="predicted"/>
<reference evidence="1" key="1">
    <citation type="journal article" date="2010" name="Science">
        <title>Plasticity of animal genome architecture unmasked by rapid evolution of a pelagic tunicate.</title>
        <authorList>
            <person name="Denoeud F."/>
            <person name="Henriet S."/>
            <person name="Mungpakdee S."/>
            <person name="Aury J.M."/>
            <person name="Da Silva C."/>
            <person name="Brinkmann H."/>
            <person name="Mikhaleva J."/>
            <person name="Olsen L.C."/>
            <person name="Jubin C."/>
            <person name="Canestro C."/>
            <person name="Bouquet J.M."/>
            <person name="Danks G."/>
            <person name="Poulain J."/>
            <person name="Campsteijn C."/>
            <person name="Adamski M."/>
            <person name="Cross I."/>
            <person name="Yadetie F."/>
            <person name="Muffato M."/>
            <person name="Louis A."/>
            <person name="Butcher S."/>
            <person name="Tsagkogeorga G."/>
            <person name="Konrad A."/>
            <person name="Singh S."/>
            <person name="Jensen M.F."/>
            <person name="Cong E.H."/>
            <person name="Eikeseth-Otteraa H."/>
            <person name="Noel B."/>
            <person name="Anthouard V."/>
            <person name="Porcel B.M."/>
            <person name="Kachouri-Lafond R."/>
            <person name="Nishino A."/>
            <person name="Ugolini M."/>
            <person name="Chourrout P."/>
            <person name="Nishida H."/>
            <person name="Aasland R."/>
            <person name="Huzurbazar S."/>
            <person name="Westhof E."/>
            <person name="Delsuc F."/>
            <person name="Lehrach H."/>
            <person name="Reinhardt R."/>
            <person name="Weissenbach J."/>
            <person name="Roy S.W."/>
            <person name="Artiguenave F."/>
            <person name="Postlethwait J.H."/>
            <person name="Manak J.R."/>
            <person name="Thompson E.M."/>
            <person name="Jaillon O."/>
            <person name="Du Pasquier L."/>
            <person name="Boudinot P."/>
            <person name="Liberles D.A."/>
            <person name="Volff J.N."/>
            <person name="Philippe H."/>
            <person name="Lenhard B."/>
            <person name="Roest Crollius H."/>
            <person name="Wincker P."/>
            <person name="Chourrout D."/>
        </authorList>
    </citation>
    <scope>NUCLEOTIDE SEQUENCE [LARGE SCALE GENOMIC DNA]</scope>
</reference>
<organism evidence="1">
    <name type="scientific">Oikopleura dioica</name>
    <name type="common">Tunicate</name>
    <dbReference type="NCBI Taxonomy" id="34765"/>
    <lineage>
        <taxon>Eukaryota</taxon>
        <taxon>Metazoa</taxon>
        <taxon>Chordata</taxon>
        <taxon>Tunicata</taxon>
        <taxon>Appendicularia</taxon>
        <taxon>Copelata</taxon>
        <taxon>Oikopleuridae</taxon>
        <taxon>Oikopleura</taxon>
    </lineage>
</organism>
<name>E4Z5E5_OIKDI</name>
<dbReference type="EMBL" id="FN657645">
    <property type="protein sequence ID" value="CBY42923.1"/>
    <property type="molecule type" value="Genomic_DNA"/>
</dbReference>
<dbReference type="Proteomes" id="UP000011014">
    <property type="component" value="Unassembled WGS sequence"/>
</dbReference>
<accession>E4Z5E5</accession>
<dbReference type="AlphaFoldDB" id="E4Z5E5"/>
<gene>
    <name evidence="1" type="ORF">GSOID_T00026661001</name>
</gene>